<feature type="compositionally biased region" description="Low complexity" evidence="1">
    <location>
        <begin position="21"/>
        <end position="37"/>
    </location>
</feature>
<gene>
    <name evidence="2" type="ORF">GUJ93_ZPchr0002g26244</name>
</gene>
<evidence type="ECO:0000313" key="2">
    <source>
        <dbReference type="EMBL" id="KAG8057572.1"/>
    </source>
</evidence>
<evidence type="ECO:0000256" key="1">
    <source>
        <dbReference type="SAM" id="MobiDB-lite"/>
    </source>
</evidence>
<feature type="compositionally biased region" description="Polar residues" evidence="1">
    <location>
        <begin position="1"/>
        <end position="10"/>
    </location>
</feature>
<dbReference type="AlphaFoldDB" id="A0A8J5V3T8"/>
<dbReference type="EMBL" id="JAAALK010000287">
    <property type="protein sequence ID" value="KAG8057572.1"/>
    <property type="molecule type" value="Genomic_DNA"/>
</dbReference>
<organism evidence="2 3">
    <name type="scientific">Zizania palustris</name>
    <name type="common">Northern wild rice</name>
    <dbReference type="NCBI Taxonomy" id="103762"/>
    <lineage>
        <taxon>Eukaryota</taxon>
        <taxon>Viridiplantae</taxon>
        <taxon>Streptophyta</taxon>
        <taxon>Embryophyta</taxon>
        <taxon>Tracheophyta</taxon>
        <taxon>Spermatophyta</taxon>
        <taxon>Magnoliopsida</taxon>
        <taxon>Liliopsida</taxon>
        <taxon>Poales</taxon>
        <taxon>Poaceae</taxon>
        <taxon>BOP clade</taxon>
        <taxon>Oryzoideae</taxon>
        <taxon>Oryzeae</taxon>
        <taxon>Zizaniinae</taxon>
        <taxon>Zizania</taxon>
    </lineage>
</organism>
<reference evidence="2" key="2">
    <citation type="submission" date="2021-02" db="EMBL/GenBank/DDBJ databases">
        <authorList>
            <person name="Kimball J.A."/>
            <person name="Haas M.W."/>
            <person name="Macchietto M."/>
            <person name="Kono T."/>
            <person name="Duquette J."/>
            <person name="Shao M."/>
        </authorList>
    </citation>
    <scope>NUCLEOTIDE SEQUENCE</scope>
    <source>
        <tissue evidence="2">Fresh leaf tissue</tissue>
    </source>
</reference>
<reference evidence="2" key="1">
    <citation type="journal article" date="2021" name="bioRxiv">
        <title>Whole Genome Assembly and Annotation of Northern Wild Rice, Zizania palustris L., Supports a Whole Genome Duplication in the Zizania Genus.</title>
        <authorList>
            <person name="Haas M."/>
            <person name="Kono T."/>
            <person name="Macchietto M."/>
            <person name="Millas R."/>
            <person name="McGilp L."/>
            <person name="Shao M."/>
            <person name="Duquette J."/>
            <person name="Hirsch C.N."/>
            <person name="Kimball J."/>
        </authorList>
    </citation>
    <scope>NUCLEOTIDE SEQUENCE</scope>
    <source>
        <tissue evidence="2">Fresh leaf tissue</tissue>
    </source>
</reference>
<comment type="caution">
    <text evidence="2">The sequence shown here is derived from an EMBL/GenBank/DDBJ whole genome shotgun (WGS) entry which is preliminary data.</text>
</comment>
<protein>
    <submittedName>
        <fullName evidence="2">Uncharacterized protein</fullName>
    </submittedName>
</protein>
<sequence>MRQRIQHSSTPIPPWQLALWPSPSAPASSRGAPPSSESPRDPNSEETHASSEKQAPTPFCVGSRRCNACNLLMNGGLSTCLPRCSRSITNESASAQRNFGGSAQYHNAVAESVAFRAVFLCALRHCRPLDLMKNIKPLQYLRSVNMNV</sequence>
<proteinExistence type="predicted"/>
<evidence type="ECO:0000313" key="3">
    <source>
        <dbReference type="Proteomes" id="UP000729402"/>
    </source>
</evidence>
<accession>A0A8J5V3T8</accession>
<name>A0A8J5V3T8_ZIZPA</name>
<keyword evidence="3" id="KW-1185">Reference proteome</keyword>
<feature type="region of interest" description="Disordered" evidence="1">
    <location>
        <begin position="1"/>
        <end position="58"/>
    </location>
</feature>
<feature type="compositionally biased region" description="Basic and acidic residues" evidence="1">
    <location>
        <begin position="38"/>
        <end position="51"/>
    </location>
</feature>
<dbReference type="Proteomes" id="UP000729402">
    <property type="component" value="Unassembled WGS sequence"/>
</dbReference>